<accession>A0A1J6KRY0</accession>
<keyword evidence="5 6" id="KW-0472">Membrane</keyword>
<dbReference type="GO" id="GO:0016020">
    <property type="term" value="C:membrane"/>
    <property type="evidence" value="ECO:0007669"/>
    <property type="project" value="UniProtKB-SubCell"/>
</dbReference>
<dbReference type="GeneID" id="109213763"/>
<keyword evidence="8" id="KW-1185">Reference proteome</keyword>
<dbReference type="AlphaFoldDB" id="A0A1J6KRY0"/>
<evidence type="ECO:0000256" key="2">
    <source>
        <dbReference type="ARBA" id="ARBA00006840"/>
    </source>
</evidence>
<evidence type="ECO:0000256" key="3">
    <source>
        <dbReference type="ARBA" id="ARBA00022692"/>
    </source>
</evidence>
<feature type="transmembrane region" description="Helical" evidence="6">
    <location>
        <begin position="44"/>
        <end position="68"/>
    </location>
</feature>
<evidence type="ECO:0000313" key="8">
    <source>
        <dbReference type="Proteomes" id="UP000187609"/>
    </source>
</evidence>
<gene>
    <name evidence="7" type="primary">TET15</name>
    <name evidence="7" type="ORF">A4A49_21502</name>
</gene>
<evidence type="ECO:0000256" key="5">
    <source>
        <dbReference type="ARBA" id="ARBA00023136"/>
    </source>
</evidence>
<feature type="transmembrane region" description="Helical" evidence="6">
    <location>
        <begin position="110"/>
        <end position="131"/>
    </location>
</feature>
<feature type="transmembrane region" description="Helical" evidence="6">
    <location>
        <begin position="264"/>
        <end position="288"/>
    </location>
</feature>
<sequence>MAENPNLAEAVVVAIPEVKNEVKLEFDEPKMKEAKSKLQMNHHIVLPLVIFSFFLSLPILFGIIWLFYVRQYDCEVLMNLPKLQIGIAIGLIIVFFISNVVVYFRSRFPVLGLLLAMVPLIIMFIVGLGLVGSYKMEARGVPGSPAWLKMTVHDDETWNNIKSCIYSTKTCNNLISRTYMLKSYDFTSIKLSSIESGCCSPPSLCEMEFINATFWRKVNSPIDDSATFDKDCDLWQNEETVLCYNCHACKEGYLRIIEGKWSRLGTFLVTMSLLLMISHLFLFMATMWEKYVG</sequence>
<dbReference type="Gramene" id="OIT27568">
    <property type="protein sequence ID" value="OIT27568"/>
    <property type="gene ID" value="A4A49_21502"/>
</dbReference>
<feature type="transmembrane region" description="Helical" evidence="6">
    <location>
        <begin position="80"/>
        <end position="104"/>
    </location>
</feature>
<dbReference type="OMA" id="DWSILCY"/>
<dbReference type="EMBL" id="MJEQ01002357">
    <property type="protein sequence ID" value="OIT27568.1"/>
    <property type="molecule type" value="Genomic_DNA"/>
</dbReference>
<reference evidence="7" key="1">
    <citation type="submission" date="2016-11" db="EMBL/GenBank/DDBJ databases">
        <title>The genome of Nicotiana attenuata.</title>
        <authorList>
            <person name="Xu S."/>
            <person name="Brockmoeller T."/>
            <person name="Gaquerel E."/>
            <person name="Navarro A."/>
            <person name="Kuhl H."/>
            <person name="Gase K."/>
            <person name="Ling Z."/>
            <person name="Zhou W."/>
            <person name="Kreitzer C."/>
            <person name="Stanke M."/>
            <person name="Tang H."/>
            <person name="Lyons E."/>
            <person name="Pandey P."/>
            <person name="Pandey S.P."/>
            <person name="Timmermann B."/>
            <person name="Baldwin I.T."/>
        </authorList>
    </citation>
    <scope>NUCLEOTIDE SEQUENCE [LARGE SCALE GENOMIC DNA]</scope>
    <source>
        <strain evidence="7">UT</strain>
    </source>
</reference>
<dbReference type="GO" id="GO:0009734">
    <property type="term" value="P:auxin-activated signaling pathway"/>
    <property type="evidence" value="ECO:0007669"/>
    <property type="project" value="InterPro"/>
</dbReference>
<dbReference type="Proteomes" id="UP000187609">
    <property type="component" value="Unassembled WGS sequence"/>
</dbReference>
<dbReference type="Pfam" id="PF00335">
    <property type="entry name" value="Tetraspanin"/>
    <property type="match status" value="1"/>
</dbReference>
<dbReference type="PANTHER" id="PTHR32191">
    <property type="entry name" value="TETRASPANIN-8-RELATED"/>
    <property type="match status" value="1"/>
</dbReference>
<name>A0A1J6KRY0_NICAT</name>
<comment type="caution">
    <text evidence="7">The sequence shown here is derived from an EMBL/GenBank/DDBJ whole genome shotgun (WGS) entry which is preliminary data.</text>
</comment>
<protein>
    <submittedName>
        <fullName evidence="7">Tetraspanin-15</fullName>
    </submittedName>
</protein>
<dbReference type="OrthoDB" id="761290at2759"/>
<proteinExistence type="inferred from homology"/>
<keyword evidence="3 6" id="KW-0812">Transmembrane</keyword>
<dbReference type="InterPro" id="IPR044991">
    <property type="entry name" value="TET_plant"/>
</dbReference>
<comment type="similarity">
    <text evidence="2">Belongs to the tetraspanin (TM4SF) family.</text>
</comment>
<keyword evidence="4 6" id="KW-1133">Transmembrane helix</keyword>
<dbReference type="KEGG" id="nau:109213763"/>
<comment type="subcellular location">
    <subcellularLocation>
        <location evidence="1">Membrane</location>
        <topology evidence="1">Multi-pass membrane protein</topology>
    </subcellularLocation>
</comment>
<evidence type="ECO:0000256" key="1">
    <source>
        <dbReference type="ARBA" id="ARBA00004141"/>
    </source>
</evidence>
<evidence type="ECO:0000256" key="6">
    <source>
        <dbReference type="SAM" id="Phobius"/>
    </source>
</evidence>
<evidence type="ECO:0000313" key="7">
    <source>
        <dbReference type="EMBL" id="OIT27568.1"/>
    </source>
</evidence>
<organism evidence="7 8">
    <name type="scientific">Nicotiana attenuata</name>
    <name type="common">Coyote tobacco</name>
    <dbReference type="NCBI Taxonomy" id="49451"/>
    <lineage>
        <taxon>Eukaryota</taxon>
        <taxon>Viridiplantae</taxon>
        <taxon>Streptophyta</taxon>
        <taxon>Embryophyta</taxon>
        <taxon>Tracheophyta</taxon>
        <taxon>Spermatophyta</taxon>
        <taxon>Magnoliopsida</taxon>
        <taxon>eudicotyledons</taxon>
        <taxon>Gunneridae</taxon>
        <taxon>Pentapetalae</taxon>
        <taxon>asterids</taxon>
        <taxon>lamiids</taxon>
        <taxon>Solanales</taxon>
        <taxon>Solanaceae</taxon>
        <taxon>Nicotianoideae</taxon>
        <taxon>Nicotianeae</taxon>
        <taxon>Nicotiana</taxon>
    </lineage>
</organism>
<dbReference type="InterPro" id="IPR018499">
    <property type="entry name" value="Tetraspanin/Peripherin"/>
</dbReference>
<evidence type="ECO:0000256" key="4">
    <source>
        <dbReference type="ARBA" id="ARBA00022989"/>
    </source>
</evidence>